<comment type="caution">
    <text evidence="1">The sequence shown here is derived from an EMBL/GenBank/DDBJ whole genome shotgun (WGS) entry which is preliminary data.</text>
</comment>
<evidence type="ECO:0000313" key="1">
    <source>
        <dbReference type="EMBL" id="MBB3772023.1"/>
    </source>
</evidence>
<reference evidence="1 2" key="1">
    <citation type="submission" date="2020-08" db="EMBL/GenBank/DDBJ databases">
        <title>Genomic Encyclopedia of Type Strains, Phase IV (KMG-IV): sequencing the most valuable type-strain genomes for metagenomic binning, comparative biology and taxonomic classification.</title>
        <authorList>
            <person name="Goeker M."/>
        </authorList>
    </citation>
    <scope>NUCLEOTIDE SEQUENCE [LARGE SCALE GENOMIC DNA]</scope>
    <source>
        <strain evidence="1 2">DSM 5895</strain>
    </source>
</reference>
<dbReference type="EMBL" id="JACICD010000004">
    <property type="protein sequence ID" value="MBB3772023.1"/>
    <property type="molecule type" value="Genomic_DNA"/>
</dbReference>
<dbReference type="Gene3D" id="3.40.630.30">
    <property type="match status" value="1"/>
</dbReference>
<sequence length="128" mass="14539">MMRTVLDDPRVTVFVGEQLRVLFWPPFRSLGIERRGSITAGVVFNHFEGVDCHASVVGSGFTRAFLADVGDFAFRGMGRRRITVKTEQPRIVRIAERLGGRIEGCLRDHFGEGRDAFLVGILRHEYRF</sequence>
<dbReference type="Proteomes" id="UP000533469">
    <property type="component" value="Unassembled WGS sequence"/>
</dbReference>
<accession>A0A839ZB82</accession>
<evidence type="ECO:0000313" key="2">
    <source>
        <dbReference type="Proteomes" id="UP000533469"/>
    </source>
</evidence>
<protein>
    <submittedName>
        <fullName evidence="1">Uncharacterized protein</fullName>
    </submittedName>
</protein>
<gene>
    <name evidence="1" type="ORF">FHS55_002632</name>
</gene>
<dbReference type="InterPro" id="IPR016181">
    <property type="entry name" value="Acyl_CoA_acyltransferase"/>
</dbReference>
<name>A0A839ZB82_9HYPH</name>
<dbReference type="AlphaFoldDB" id="A0A839ZB82"/>
<organism evidence="1 2">
    <name type="scientific">Ancylobacter tetraedralis</name>
    <dbReference type="NCBI Taxonomy" id="217068"/>
    <lineage>
        <taxon>Bacteria</taxon>
        <taxon>Pseudomonadati</taxon>
        <taxon>Pseudomonadota</taxon>
        <taxon>Alphaproteobacteria</taxon>
        <taxon>Hyphomicrobiales</taxon>
        <taxon>Xanthobacteraceae</taxon>
        <taxon>Ancylobacter</taxon>
    </lineage>
</organism>
<proteinExistence type="predicted"/>
<keyword evidence="2" id="KW-1185">Reference proteome</keyword>
<dbReference type="SUPFAM" id="SSF55729">
    <property type="entry name" value="Acyl-CoA N-acyltransferases (Nat)"/>
    <property type="match status" value="1"/>
</dbReference>